<organism evidence="1 2">
    <name type="scientific">Vigna unguiculata</name>
    <name type="common">Cowpea</name>
    <dbReference type="NCBI Taxonomy" id="3917"/>
    <lineage>
        <taxon>Eukaryota</taxon>
        <taxon>Viridiplantae</taxon>
        <taxon>Streptophyta</taxon>
        <taxon>Embryophyta</taxon>
        <taxon>Tracheophyta</taxon>
        <taxon>Spermatophyta</taxon>
        <taxon>Magnoliopsida</taxon>
        <taxon>eudicotyledons</taxon>
        <taxon>Gunneridae</taxon>
        <taxon>Pentapetalae</taxon>
        <taxon>rosids</taxon>
        <taxon>fabids</taxon>
        <taxon>Fabales</taxon>
        <taxon>Fabaceae</taxon>
        <taxon>Papilionoideae</taxon>
        <taxon>50 kb inversion clade</taxon>
        <taxon>NPAAA clade</taxon>
        <taxon>indigoferoid/millettioid clade</taxon>
        <taxon>Phaseoleae</taxon>
        <taxon>Vigna</taxon>
    </lineage>
</organism>
<evidence type="ECO:0000313" key="1">
    <source>
        <dbReference type="EMBL" id="QCD78449.1"/>
    </source>
</evidence>
<name>A0A4D6KTF1_VIGUN</name>
<keyword evidence="2" id="KW-1185">Reference proteome</keyword>
<dbReference type="EMBL" id="CP039345">
    <property type="protein sequence ID" value="QCD78449.1"/>
    <property type="molecule type" value="Genomic_DNA"/>
</dbReference>
<accession>A0A4D6KTF1</accession>
<proteinExistence type="predicted"/>
<reference evidence="1 2" key="1">
    <citation type="submission" date="2019-04" db="EMBL/GenBank/DDBJ databases">
        <title>An improved genome assembly and genetic linkage map for asparagus bean, Vigna unguiculata ssp. sesquipedialis.</title>
        <authorList>
            <person name="Xia Q."/>
            <person name="Zhang R."/>
            <person name="Dong Y."/>
        </authorList>
    </citation>
    <scope>NUCLEOTIDE SEQUENCE [LARGE SCALE GENOMIC DNA]</scope>
    <source>
        <tissue evidence="1">Leaf</tissue>
    </source>
</reference>
<gene>
    <name evidence="1" type="ORF">DEO72_LG1g2082</name>
</gene>
<sequence length="77" mass="8287">MPLSRSNWAFRSAADAFTSESSVFADASSFSKSSILLRSGRGNLVYRAANLRVSSPAVRRASSSDTSFRASVRRGPN</sequence>
<dbReference type="Proteomes" id="UP000501690">
    <property type="component" value="Linkage Group LG1"/>
</dbReference>
<evidence type="ECO:0000313" key="2">
    <source>
        <dbReference type="Proteomes" id="UP000501690"/>
    </source>
</evidence>
<dbReference type="AlphaFoldDB" id="A0A4D6KTF1"/>
<protein>
    <submittedName>
        <fullName evidence="1">Uncharacterized protein</fullName>
    </submittedName>
</protein>